<evidence type="ECO:0000313" key="4">
    <source>
        <dbReference type="WBParaSite" id="GPUH_0002172901-mRNA-1"/>
    </source>
</evidence>
<dbReference type="Proteomes" id="UP000271098">
    <property type="component" value="Unassembled WGS sequence"/>
</dbReference>
<evidence type="ECO:0000313" key="3">
    <source>
        <dbReference type="Proteomes" id="UP000271098"/>
    </source>
</evidence>
<dbReference type="Gene3D" id="2.60.120.680">
    <property type="entry name" value="GOLD domain"/>
    <property type="match status" value="1"/>
</dbReference>
<dbReference type="InterPro" id="IPR001251">
    <property type="entry name" value="CRAL-TRIO_dom"/>
</dbReference>
<dbReference type="WBParaSite" id="GPUH_0002172901-mRNA-1">
    <property type="protein sequence ID" value="GPUH_0002172901-mRNA-1"/>
    <property type="gene ID" value="GPUH_0002172901"/>
</dbReference>
<dbReference type="PROSITE" id="PS50191">
    <property type="entry name" value="CRAL_TRIO"/>
    <property type="match status" value="1"/>
</dbReference>
<dbReference type="CDD" id="cd00170">
    <property type="entry name" value="SEC14"/>
    <property type="match status" value="1"/>
</dbReference>
<dbReference type="SUPFAM" id="SSF101576">
    <property type="entry name" value="Supernatant protein factor (SPF), C-terminal domain"/>
    <property type="match status" value="1"/>
</dbReference>
<gene>
    <name evidence="2" type="ORF">GPUH_LOCUS21703</name>
</gene>
<dbReference type="PANTHER" id="PTHR23324">
    <property type="entry name" value="SEC14 RELATED PROTEIN"/>
    <property type="match status" value="1"/>
</dbReference>
<dbReference type="InterPro" id="IPR036598">
    <property type="entry name" value="GOLD_dom_sf"/>
</dbReference>
<reference evidence="2 3" key="2">
    <citation type="submission" date="2018-11" db="EMBL/GenBank/DDBJ databases">
        <authorList>
            <consortium name="Pathogen Informatics"/>
        </authorList>
    </citation>
    <scope>NUCLEOTIDE SEQUENCE [LARGE SCALE GENOMIC DNA]</scope>
</reference>
<protein>
    <submittedName>
        <fullName evidence="4">CRAL-TRIO domain-containing protein</fullName>
    </submittedName>
</protein>
<dbReference type="EMBL" id="UYRT01093270">
    <property type="protein sequence ID" value="VDN38779.1"/>
    <property type="molecule type" value="Genomic_DNA"/>
</dbReference>
<organism evidence="4">
    <name type="scientific">Gongylonema pulchrum</name>
    <dbReference type="NCBI Taxonomy" id="637853"/>
    <lineage>
        <taxon>Eukaryota</taxon>
        <taxon>Metazoa</taxon>
        <taxon>Ecdysozoa</taxon>
        <taxon>Nematoda</taxon>
        <taxon>Chromadorea</taxon>
        <taxon>Rhabditida</taxon>
        <taxon>Spirurina</taxon>
        <taxon>Spiruromorpha</taxon>
        <taxon>Spiruroidea</taxon>
        <taxon>Gongylonematidae</taxon>
        <taxon>Gongylonema</taxon>
    </lineage>
</organism>
<evidence type="ECO:0000259" key="1">
    <source>
        <dbReference type="PROSITE" id="PS50191"/>
    </source>
</evidence>
<name>A0A183EL61_9BILA</name>
<dbReference type="AlphaFoldDB" id="A0A183EL61"/>
<dbReference type="OrthoDB" id="1434354at2759"/>
<dbReference type="GO" id="GO:0005737">
    <property type="term" value="C:cytoplasm"/>
    <property type="evidence" value="ECO:0007669"/>
    <property type="project" value="TreeGrafter"/>
</dbReference>
<reference evidence="4" key="1">
    <citation type="submission" date="2016-06" db="UniProtKB">
        <authorList>
            <consortium name="WormBaseParasite"/>
        </authorList>
    </citation>
    <scope>IDENTIFICATION</scope>
</reference>
<keyword evidence="3" id="KW-1185">Reference proteome</keyword>
<dbReference type="SUPFAM" id="SSF52087">
    <property type="entry name" value="CRAL/TRIO domain"/>
    <property type="match status" value="1"/>
</dbReference>
<accession>A0A183EL61</accession>
<dbReference type="Pfam" id="PF00650">
    <property type="entry name" value="CRAL_TRIO"/>
    <property type="match status" value="1"/>
</dbReference>
<evidence type="ECO:0000313" key="2">
    <source>
        <dbReference type="EMBL" id="VDN38779.1"/>
    </source>
</evidence>
<dbReference type="PANTHER" id="PTHR23324:SF7">
    <property type="entry name" value="CRAL-TRIO DOMAIN-CONTAINING PROTEIN"/>
    <property type="match status" value="1"/>
</dbReference>
<feature type="domain" description="CRAL-TRIO" evidence="1">
    <location>
        <begin position="1"/>
        <end position="160"/>
    </location>
</feature>
<dbReference type="Gene3D" id="3.40.525.10">
    <property type="entry name" value="CRAL-TRIO lipid binding domain"/>
    <property type="match status" value="1"/>
</dbReference>
<dbReference type="InterPro" id="IPR036865">
    <property type="entry name" value="CRAL-TRIO_dom_sf"/>
</dbReference>
<proteinExistence type="predicted"/>
<dbReference type="InterPro" id="IPR051064">
    <property type="entry name" value="SEC14/CRAL-TRIO_domain"/>
</dbReference>
<dbReference type="SMART" id="SM00516">
    <property type="entry name" value="SEC14"/>
    <property type="match status" value="1"/>
</dbReference>
<sequence>MGPDKNGNIVAVQPMGRARPRTLMLLGRVSDFYLASIVEAEACMCFLRKEEARRRCKLGVIIVSDLAELSRETIYMPAVKAYLDVLNILQYFFPGSIKKVYVINAPSAVSVLFNMAKRVLSKKTIENIEFLGSDWKERLKKDLGEENIFKCWGGTKHAPKDTGTIRMAGEVPRSLRDKILKTIKFVPDAQLTKATLSAGATWKVSVNILKRGSVLQWYFVVRSGDVDFKITFNEEEVNLLINSMFFMRFLQLCNAKNAY</sequence>